<reference evidence="4" key="1">
    <citation type="submission" date="2020-10" db="EMBL/GenBank/DDBJ databases">
        <authorList>
            <person name="Gilroy R."/>
        </authorList>
    </citation>
    <scope>NUCLEOTIDE SEQUENCE</scope>
    <source>
        <strain evidence="4">2889</strain>
    </source>
</reference>
<evidence type="ECO:0000256" key="2">
    <source>
        <dbReference type="SAM" id="Coils"/>
    </source>
</evidence>
<keyword evidence="1" id="KW-0472">Membrane</keyword>
<feature type="domain" description="OmpA-like" evidence="3">
    <location>
        <begin position="180"/>
        <end position="303"/>
    </location>
</feature>
<proteinExistence type="predicted"/>
<dbReference type="SUPFAM" id="SSF103088">
    <property type="entry name" value="OmpA-like"/>
    <property type="match status" value="1"/>
</dbReference>
<name>A0A9D9DS41_9BACT</name>
<evidence type="ECO:0000259" key="3">
    <source>
        <dbReference type="PROSITE" id="PS51123"/>
    </source>
</evidence>
<comment type="caution">
    <text evidence="4">The sequence shown here is derived from an EMBL/GenBank/DDBJ whole genome shotgun (WGS) entry which is preliminary data.</text>
</comment>
<dbReference type="AlphaFoldDB" id="A0A9D9DS41"/>
<dbReference type="GO" id="GO:0016020">
    <property type="term" value="C:membrane"/>
    <property type="evidence" value="ECO:0007669"/>
    <property type="project" value="UniProtKB-UniRule"/>
</dbReference>
<dbReference type="EMBL" id="JADIMZ010000111">
    <property type="protein sequence ID" value="MBO8433142.1"/>
    <property type="molecule type" value="Genomic_DNA"/>
</dbReference>
<dbReference type="Proteomes" id="UP000823612">
    <property type="component" value="Unassembled WGS sequence"/>
</dbReference>
<reference evidence="4" key="2">
    <citation type="journal article" date="2021" name="PeerJ">
        <title>Extensive microbial diversity within the chicken gut microbiome revealed by metagenomics and culture.</title>
        <authorList>
            <person name="Gilroy R."/>
            <person name="Ravi A."/>
            <person name="Getino M."/>
            <person name="Pursley I."/>
            <person name="Horton D.L."/>
            <person name="Alikhan N.F."/>
            <person name="Baker D."/>
            <person name="Gharbi K."/>
            <person name="Hall N."/>
            <person name="Watson M."/>
            <person name="Adriaenssens E.M."/>
            <person name="Foster-Nyarko E."/>
            <person name="Jarju S."/>
            <person name="Secka A."/>
            <person name="Antonio M."/>
            <person name="Oren A."/>
            <person name="Chaudhuri R.R."/>
            <person name="La Ragione R."/>
            <person name="Hildebrand F."/>
            <person name="Pallen M.J."/>
        </authorList>
    </citation>
    <scope>NUCLEOTIDE SEQUENCE</scope>
    <source>
        <strain evidence="4">2889</strain>
    </source>
</reference>
<dbReference type="CDD" id="cd07185">
    <property type="entry name" value="OmpA_C-like"/>
    <property type="match status" value="1"/>
</dbReference>
<dbReference type="PANTHER" id="PTHR30329:SF21">
    <property type="entry name" value="LIPOPROTEIN YIAD-RELATED"/>
    <property type="match status" value="1"/>
</dbReference>
<dbReference type="PROSITE" id="PS51123">
    <property type="entry name" value="OMPA_2"/>
    <property type="match status" value="1"/>
</dbReference>
<dbReference type="InterPro" id="IPR006665">
    <property type="entry name" value="OmpA-like"/>
</dbReference>
<feature type="coiled-coil region" evidence="2">
    <location>
        <begin position="57"/>
        <end position="161"/>
    </location>
</feature>
<keyword evidence="4" id="KW-0969">Cilium</keyword>
<dbReference type="InterPro" id="IPR050330">
    <property type="entry name" value="Bact_OuterMem_StrucFunc"/>
</dbReference>
<dbReference type="PROSITE" id="PS51257">
    <property type="entry name" value="PROKAR_LIPOPROTEIN"/>
    <property type="match status" value="1"/>
</dbReference>
<accession>A0A9D9DS41</accession>
<sequence>MKRSSLIPRWGICLCLGAMAISCVSSKKYNELLQKQEDCATENRDLKMAKQDCDASLVESQSLNDRLQADLDNTRTELDTLRRNYILMAADLADLQENYKQIDAEYKSSVSGKDALTEQLSLKETELAEKEKLLNSQSEKLAELQAILDKKDQQINNLRDAVSKALLGFRDKGLSIQMKNGKVYVSMDEKLLFASGSWTVNPQGREAIYELGNVMAQNPDIHIMVEGHTDNVPLRGKGDIKDNWDLSTKRATSIVRLLLENSNIDPSRVSACGRSEYMPLADNDSPENRAKNRRTEIILTPDLDELFQVIGQD</sequence>
<keyword evidence="4" id="KW-0282">Flagellum</keyword>
<dbReference type="PANTHER" id="PTHR30329">
    <property type="entry name" value="STATOR ELEMENT OF FLAGELLAR MOTOR COMPLEX"/>
    <property type="match status" value="1"/>
</dbReference>
<evidence type="ECO:0000256" key="1">
    <source>
        <dbReference type="PROSITE-ProRule" id="PRU00473"/>
    </source>
</evidence>
<keyword evidence="2" id="KW-0175">Coiled coil</keyword>
<dbReference type="Pfam" id="PF00691">
    <property type="entry name" value="OmpA"/>
    <property type="match status" value="1"/>
</dbReference>
<evidence type="ECO:0000313" key="4">
    <source>
        <dbReference type="EMBL" id="MBO8433142.1"/>
    </source>
</evidence>
<keyword evidence="4" id="KW-0966">Cell projection</keyword>
<evidence type="ECO:0000313" key="5">
    <source>
        <dbReference type="Proteomes" id="UP000823612"/>
    </source>
</evidence>
<dbReference type="Gene3D" id="3.30.1330.60">
    <property type="entry name" value="OmpA-like domain"/>
    <property type="match status" value="1"/>
</dbReference>
<dbReference type="InterPro" id="IPR036737">
    <property type="entry name" value="OmpA-like_sf"/>
</dbReference>
<protein>
    <submittedName>
        <fullName evidence="4">Flagellar motor protein MotB</fullName>
    </submittedName>
</protein>
<organism evidence="4 5">
    <name type="scientific">Candidatus Pullibacteroides excrementavium</name>
    <dbReference type="NCBI Taxonomy" id="2840905"/>
    <lineage>
        <taxon>Bacteria</taxon>
        <taxon>Pseudomonadati</taxon>
        <taxon>Bacteroidota</taxon>
        <taxon>Bacteroidia</taxon>
        <taxon>Bacteroidales</taxon>
        <taxon>Candidatus Pullibacteroides</taxon>
    </lineage>
</organism>
<gene>
    <name evidence="4" type="ORF">IAB08_07605</name>
</gene>